<evidence type="ECO:0000256" key="4">
    <source>
        <dbReference type="ARBA" id="ARBA00022801"/>
    </source>
</evidence>
<feature type="compositionally biased region" description="Basic and acidic residues" evidence="11">
    <location>
        <begin position="437"/>
        <end position="446"/>
    </location>
</feature>
<dbReference type="GO" id="GO:0006260">
    <property type="term" value="P:DNA replication"/>
    <property type="evidence" value="ECO:0007669"/>
    <property type="project" value="UniProtKB-KW"/>
</dbReference>
<evidence type="ECO:0000313" key="14">
    <source>
        <dbReference type="Proteomes" id="UP000535491"/>
    </source>
</evidence>
<protein>
    <recommendedName>
        <fullName evidence="9">DNA 5'-3' helicase</fullName>
        <ecNumber evidence="9">5.6.2.3</ecNumber>
    </recommendedName>
</protein>
<dbReference type="GO" id="GO:0043139">
    <property type="term" value="F:5'-3' DNA helicase activity"/>
    <property type="evidence" value="ECO:0007669"/>
    <property type="project" value="UniProtKB-EC"/>
</dbReference>
<dbReference type="Proteomes" id="UP000535491">
    <property type="component" value="Unassembled WGS sequence"/>
</dbReference>
<dbReference type="GO" id="GO:0016787">
    <property type="term" value="F:hydrolase activity"/>
    <property type="evidence" value="ECO:0007669"/>
    <property type="project" value="UniProtKB-KW"/>
</dbReference>
<dbReference type="EMBL" id="JACEIQ010000012">
    <property type="protein sequence ID" value="MBA4495125.1"/>
    <property type="molecule type" value="Genomic_DNA"/>
</dbReference>
<comment type="catalytic activity">
    <reaction evidence="10">
        <text>ATP + H2O = ADP + phosphate + H(+)</text>
        <dbReference type="Rhea" id="RHEA:13065"/>
        <dbReference type="ChEBI" id="CHEBI:15377"/>
        <dbReference type="ChEBI" id="CHEBI:15378"/>
        <dbReference type="ChEBI" id="CHEBI:30616"/>
        <dbReference type="ChEBI" id="CHEBI:43474"/>
        <dbReference type="ChEBI" id="CHEBI:456216"/>
        <dbReference type="EC" id="5.6.2.3"/>
    </reaction>
</comment>
<evidence type="ECO:0000256" key="8">
    <source>
        <dbReference type="ARBA" id="ARBA00023235"/>
    </source>
</evidence>
<keyword evidence="7" id="KW-0238">DNA-binding</keyword>
<organism evidence="13 14">
    <name type="scientific">Paenactinomyces guangxiensis</name>
    <dbReference type="NCBI Taxonomy" id="1490290"/>
    <lineage>
        <taxon>Bacteria</taxon>
        <taxon>Bacillati</taxon>
        <taxon>Bacillota</taxon>
        <taxon>Bacilli</taxon>
        <taxon>Bacillales</taxon>
        <taxon>Thermoactinomycetaceae</taxon>
        <taxon>Paenactinomyces</taxon>
    </lineage>
</organism>
<dbReference type="GO" id="GO:0003677">
    <property type="term" value="F:DNA binding"/>
    <property type="evidence" value="ECO:0007669"/>
    <property type="project" value="UniProtKB-KW"/>
</dbReference>
<dbReference type="PANTHER" id="PTHR30153:SF2">
    <property type="entry name" value="REPLICATIVE DNA HELICASE"/>
    <property type="match status" value="1"/>
</dbReference>
<gene>
    <name evidence="13" type="ORF">H1191_12485</name>
</gene>
<keyword evidence="8" id="KW-0413">Isomerase</keyword>
<dbReference type="GO" id="GO:0005829">
    <property type="term" value="C:cytosol"/>
    <property type="evidence" value="ECO:0007669"/>
    <property type="project" value="TreeGrafter"/>
</dbReference>
<evidence type="ECO:0000256" key="10">
    <source>
        <dbReference type="ARBA" id="ARBA00048954"/>
    </source>
</evidence>
<keyword evidence="4" id="KW-0378">Hydrolase</keyword>
<feature type="compositionally biased region" description="Polar residues" evidence="11">
    <location>
        <begin position="464"/>
        <end position="475"/>
    </location>
</feature>
<evidence type="ECO:0000256" key="3">
    <source>
        <dbReference type="ARBA" id="ARBA00022741"/>
    </source>
</evidence>
<evidence type="ECO:0000256" key="1">
    <source>
        <dbReference type="ARBA" id="ARBA00008428"/>
    </source>
</evidence>
<evidence type="ECO:0000256" key="6">
    <source>
        <dbReference type="ARBA" id="ARBA00022840"/>
    </source>
</evidence>
<name>A0A7W2A8Y7_9BACL</name>
<dbReference type="Gene3D" id="1.10.860.10">
    <property type="entry name" value="DNAb Helicase, Chain A"/>
    <property type="match status" value="1"/>
</dbReference>
<dbReference type="GO" id="GO:0005524">
    <property type="term" value="F:ATP binding"/>
    <property type="evidence" value="ECO:0007669"/>
    <property type="project" value="UniProtKB-KW"/>
</dbReference>
<dbReference type="Gene3D" id="3.40.50.300">
    <property type="entry name" value="P-loop containing nucleotide triphosphate hydrolases"/>
    <property type="match status" value="1"/>
</dbReference>
<dbReference type="Pfam" id="PF03796">
    <property type="entry name" value="DnaB_C"/>
    <property type="match status" value="1"/>
</dbReference>
<dbReference type="InterPro" id="IPR027417">
    <property type="entry name" value="P-loop_NTPase"/>
</dbReference>
<dbReference type="SUPFAM" id="SSF48024">
    <property type="entry name" value="N-terminal domain of DnaB helicase"/>
    <property type="match status" value="1"/>
</dbReference>
<dbReference type="EC" id="5.6.2.3" evidence="9"/>
<dbReference type="Pfam" id="PF00772">
    <property type="entry name" value="DnaB"/>
    <property type="match status" value="1"/>
</dbReference>
<keyword evidence="6" id="KW-0067">ATP-binding</keyword>
<feature type="region of interest" description="Disordered" evidence="11">
    <location>
        <begin position="435"/>
        <end position="475"/>
    </location>
</feature>
<dbReference type="SUPFAM" id="SSF52540">
    <property type="entry name" value="P-loop containing nucleoside triphosphate hydrolases"/>
    <property type="match status" value="1"/>
</dbReference>
<evidence type="ECO:0000259" key="12">
    <source>
        <dbReference type="PROSITE" id="PS51199"/>
    </source>
</evidence>
<feature type="compositionally biased region" description="Basic residues" evidence="11">
    <location>
        <begin position="447"/>
        <end position="458"/>
    </location>
</feature>
<sequence>MLSEPEVIADIIDMEADEFKEKDCQLIWTAVKYLYETDQPIELPSVVQILKEADRLEEVGGVLRLTDLMNVPTAKNVKYYANIVRQAATLRRLAEKAQEIYSRAQFAAPSEAETLVEEMEKAVESARVNDAKGLIHISDAEESTFDLIEKKKGGIKTGFPLYDKLSGGVHPGWLYVLAGRPSVGKTAKMLQKVFGIARQGAGAVLVFSQEMDKEELLLRVLSSETSVPYNFLTKDKDKLTEPIKKKLRERFKQLRKLPIYVDDSAGKTMSQIKAAIKRFKARKGKIAAVFVDYLQIMNIQQEPGETRAQAVGNVAQQAKELAREHKFAFVMLSQLSRKTEENGVPELGHLKESGGIEQAADVVEFLYEHKDDRETPASEGCKWVRSKIAKGRNIGTFEIKCYFAGWSQRYEEVGLVDKLKAEKKEEEGGIPDGYIKIYKEMREEKPKKKKTEPKKKEPKPKTPSNQTNLFPNTYF</sequence>
<comment type="similarity">
    <text evidence="1">Belongs to the helicase family. DnaB subfamily.</text>
</comment>
<evidence type="ECO:0000256" key="11">
    <source>
        <dbReference type="SAM" id="MobiDB-lite"/>
    </source>
</evidence>
<feature type="domain" description="SF4 helicase" evidence="12">
    <location>
        <begin position="148"/>
        <end position="417"/>
    </location>
</feature>
<proteinExistence type="inferred from homology"/>
<dbReference type="PANTHER" id="PTHR30153">
    <property type="entry name" value="REPLICATIVE DNA HELICASE DNAB"/>
    <property type="match status" value="1"/>
</dbReference>
<evidence type="ECO:0000256" key="5">
    <source>
        <dbReference type="ARBA" id="ARBA00022806"/>
    </source>
</evidence>
<keyword evidence="14" id="KW-1185">Reference proteome</keyword>
<dbReference type="InterPro" id="IPR036185">
    <property type="entry name" value="DNA_heli_DnaB-like_N_sf"/>
</dbReference>
<keyword evidence="3" id="KW-0547">Nucleotide-binding</keyword>
<dbReference type="InterPro" id="IPR007693">
    <property type="entry name" value="DNA_helicase_DnaB-like_N"/>
</dbReference>
<comment type="caution">
    <text evidence="13">The sequence shown here is derived from an EMBL/GenBank/DDBJ whole genome shotgun (WGS) entry which is preliminary data.</text>
</comment>
<evidence type="ECO:0000313" key="13">
    <source>
        <dbReference type="EMBL" id="MBA4495125.1"/>
    </source>
</evidence>
<evidence type="ECO:0000256" key="9">
    <source>
        <dbReference type="ARBA" id="ARBA00044969"/>
    </source>
</evidence>
<dbReference type="InterPro" id="IPR016136">
    <property type="entry name" value="DNA_helicase_N/primase_C"/>
</dbReference>
<keyword evidence="5" id="KW-0347">Helicase</keyword>
<dbReference type="InterPro" id="IPR007694">
    <property type="entry name" value="DNA_helicase_DnaB-like_C"/>
</dbReference>
<dbReference type="PROSITE" id="PS51199">
    <property type="entry name" value="SF4_HELICASE"/>
    <property type="match status" value="1"/>
</dbReference>
<keyword evidence="2" id="KW-0235">DNA replication</keyword>
<evidence type="ECO:0000256" key="7">
    <source>
        <dbReference type="ARBA" id="ARBA00023125"/>
    </source>
</evidence>
<evidence type="ECO:0000256" key="2">
    <source>
        <dbReference type="ARBA" id="ARBA00022705"/>
    </source>
</evidence>
<reference evidence="13 14" key="1">
    <citation type="submission" date="2020-07" db="EMBL/GenBank/DDBJ databases">
        <authorList>
            <person name="Feng H."/>
        </authorList>
    </citation>
    <scope>NUCLEOTIDE SEQUENCE [LARGE SCALE GENOMIC DNA]</scope>
    <source>
        <strain evidence="14">s-10</strain>
    </source>
</reference>
<dbReference type="AlphaFoldDB" id="A0A7W2A8Y7"/>
<accession>A0A7W2A8Y7</accession>